<evidence type="ECO:0000256" key="1">
    <source>
        <dbReference type="SAM" id="Phobius"/>
    </source>
</evidence>
<feature type="transmembrane region" description="Helical" evidence="1">
    <location>
        <begin position="390"/>
        <end position="408"/>
    </location>
</feature>
<evidence type="ECO:0000313" key="3">
    <source>
        <dbReference type="Proteomes" id="UP001527925"/>
    </source>
</evidence>
<dbReference type="EMBL" id="JADGIZ020000073">
    <property type="protein sequence ID" value="KAL2912220.1"/>
    <property type="molecule type" value="Genomic_DNA"/>
</dbReference>
<feature type="transmembrane region" description="Helical" evidence="1">
    <location>
        <begin position="213"/>
        <end position="229"/>
    </location>
</feature>
<comment type="caution">
    <text evidence="2">The sequence shown here is derived from an EMBL/GenBank/DDBJ whole genome shotgun (WGS) entry which is preliminary data.</text>
</comment>
<keyword evidence="1" id="KW-0472">Membrane</keyword>
<proteinExistence type="predicted"/>
<keyword evidence="1" id="KW-1133">Transmembrane helix</keyword>
<accession>A0ABR4MYC0</accession>
<gene>
    <name evidence="2" type="ORF">HK105_208288</name>
</gene>
<feature type="transmembrane region" description="Helical" evidence="1">
    <location>
        <begin position="179"/>
        <end position="201"/>
    </location>
</feature>
<protein>
    <submittedName>
        <fullName evidence="2">Uncharacterized protein</fullName>
    </submittedName>
</protein>
<name>A0ABR4MYC0_9FUNG</name>
<reference evidence="2 3" key="1">
    <citation type="submission" date="2023-09" db="EMBL/GenBank/DDBJ databases">
        <title>Pangenome analysis of Batrachochytrium dendrobatidis and related Chytrids.</title>
        <authorList>
            <person name="Yacoub M.N."/>
            <person name="Stajich J.E."/>
            <person name="James T.Y."/>
        </authorList>
    </citation>
    <scope>NUCLEOTIDE SEQUENCE [LARGE SCALE GENOMIC DNA]</scope>
    <source>
        <strain evidence="2 3">JEL0888</strain>
    </source>
</reference>
<evidence type="ECO:0000313" key="2">
    <source>
        <dbReference type="EMBL" id="KAL2912220.1"/>
    </source>
</evidence>
<sequence>MTTTAPSFRLSQGSPILQITQKPFGFLRSGAVSVWADFVPDTGDGQPQLAGAAGATKVLLAVCSDGDLVLSKRIQAPSCDTHTPLEEVCEYTVQLVDVAAQPVSQGFGRDPASSVLEKDDGTRSANQLAVKHTSLAVRAGYFQVFLVMCKPYGVPINGSVTVRMSNPVDAWSELSSEEIAIVFSCSFFVAAWLVGMIVWFGRCIRHADQFKRIFMVRLISIFIVTVLLVELVRFVVQSFLTFSIQLLLSKGLSIVRTHLTFVERDNLVVLVCAAMCIDSLYSFGAHESIFGVLVIIVAIYITIACNVRHVLITLEAHIHALISSADGQRVGIGDNDSHETWSVEMVRLTLGRVFEAIWPRGNKKTIEFGDPWDLVSVYQGKLRVMRSARYYLLFWGLLPVVIKSLDIIKFDSHPFPSIAAAQLGQLVIFGWFM</sequence>
<feature type="transmembrane region" description="Helical" evidence="1">
    <location>
        <begin position="289"/>
        <end position="307"/>
    </location>
</feature>
<organism evidence="2 3">
    <name type="scientific">Polyrhizophydium stewartii</name>
    <dbReference type="NCBI Taxonomy" id="2732419"/>
    <lineage>
        <taxon>Eukaryota</taxon>
        <taxon>Fungi</taxon>
        <taxon>Fungi incertae sedis</taxon>
        <taxon>Chytridiomycota</taxon>
        <taxon>Chytridiomycota incertae sedis</taxon>
        <taxon>Chytridiomycetes</taxon>
        <taxon>Rhizophydiales</taxon>
        <taxon>Rhizophydiales incertae sedis</taxon>
        <taxon>Polyrhizophydium</taxon>
    </lineage>
</organism>
<keyword evidence="3" id="KW-1185">Reference proteome</keyword>
<dbReference type="Proteomes" id="UP001527925">
    <property type="component" value="Unassembled WGS sequence"/>
</dbReference>
<keyword evidence="1" id="KW-0812">Transmembrane</keyword>